<dbReference type="Proteomes" id="UP001162501">
    <property type="component" value="Chromosome 5"/>
</dbReference>
<reference evidence="1" key="1">
    <citation type="submission" date="2023-05" db="EMBL/GenBank/DDBJ databases">
        <authorList>
            <consortium name="ELIXIR-Norway"/>
        </authorList>
    </citation>
    <scope>NUCLEOTIDE SEQUENCE</scope>
</reference>
<protein>
    <submittedName>
        <fullName evidence="1">Uncharacterized protein</fullName>
    </submittedName>
</protein>
<accession>A0AC59ZWN8</accession>
<organism evidence="1 2">
    <name type="scientific">Rangifer tarandus platyrhynchus</name>
    <name type="common">Svalbard reindeer</name>
    <dbReference type="NCBI Taxonomy" id="3082113"/>
    <lineage>
        <taxon>Eukaryota</taxon>
        <taxon>Metazoa</taxon>
        <taxon>Chordata</taxon>
        <taxon>Craniata</taxon>
        <taxon>Vertebrata</taxon>
        <taxon>Euteleostomi</taxon>
        <taxon>Mammalia</taxon>
        <taxon>Eutheria</taxon>
        <taxon>Laurasiatheria</taxon>
        <taxon>Artiodactyla</taxon>
        <taxon>Ruminantia</taxon>
        <taxon>Pecora</taxon>
        <taxon>Cervidae</taxon>
        <taxon>Odocoileinae</taxon>
        <taxon>Rangifer</taxon>
    </lineage>
</organism>
<proteinExistence type="predicted"/>
<name>A0AC59ZWN8_RANTA</name>
<gene>
    <name evidence="1" type="ORF">MRATA1EN22A_LOCUS23938</name>
</gene>
<reference evidence="1" key="2">
    <citation type="submission" date="2025-03" db="EMBL/GenBank/DDBJ databases">
        <authorList>
            <consortium name="ELIXIR-Norway"/>
            <consortium name="Elixir Norway"/>
        </authorList>
    </citation>
    <scope>NUCLEOTIDE SEQUENCE</scope>
</reference>
<evidence type="ECO:0000313" key="1">
    <source>
        <dbReference type="EMBL" id="CAN0524402.1"/>
    </source>
</evidence>
<evidence type="ECO:0000313" key="2">
    <source>
        <dbReference type="Proteomes" id="UP001162501"/>
    </source>
</evidence>
<sequence length="66" mass="7104">MGEPPAGPTLHPDWRSLTGIVVLGMQELPTMLATRTTNPHRPLRDSGWAGFRTTPGSSRVLPASPE</sequence>
<dbReference type="EMBL" id="OX596089">
    <property type="protein sequence ID" value="CAN0524402.1"/>
    <property type="molecule type" value="Genomic_DNA"/>
</dbReference>